<accession>A0ABS8Y829</accession>
<protein>
    <submittedName>
        <fullName evidence="1">Uncharacterized protein</fullName>
    </submittedName>
</protein>
<comment type="caution">
    <text evidence="1">The sequence shown here is derived from an EMBL/GenBank/DDBJ whole genome shotgun (WGS) entry which is preliminary data.</text>
</comment>
<keyword evidence="2" id="KW-1185">Reference proteome</keyword>
<evidence type="ECO:0000313" key="2">
    <source>
        <dbReference type="Proteomes" id="UP000823775"/>
    </source>
</evidence>
<dbReference type="EMBL" id="JACEIK010031792">
    <property type="protein sequence ID" value="MCE5166776.1"/>
    <property type="molecule type" value="Genomic_DNA"/>
</dbReference>
<organism evidence="1 2">
    <name type="scientific">Datura stramonium</name>
    <name type="common">Jimsonweed</name>
    <name type="synonym">Common thornapple</name>
    <dbReference type="NCBI Taxonomy" id="4076"/>
    <lineage>
        <taxon>Eukaryota</taxon>
        <taxon>Viridiplantae</taxon>
        <taxon>Streptophyta</taxon>
        <taxon>Embryophyta</taxon>
        <taxon>Tracheophyta</taxon>
        <taxon>Spermatophyta</taxon>
        <taxon>Magnoliopsida</taxon>
        <taxon>eudicotyledons</taxon>
        <taxon>Gunneridae</taxon>
        <taxon>Pentapetalae</taxon>
        <taxon>asterids</taxon>
        <taxon>lamiids</taxon>
        <taxon>Solanales</taxon>
        <taxon>Solanaceae</taxon>
        <taxon>Solanoideae</taxon>
        <taxon>Datureae</taxon>
        <taxon>Datura</taxon>
    </lineage>
</organism>
<reference evidence="1 2" key="1">
    <citation type="journal article" date="2021" name="BMC Genomics">
        <title>Datura genome reveals duplications of psychoactive alkaloid biosynthetic genes and high mutation rate following tissue culture.</title>
        <authorList>
            <person name="Rajewski A."/>
            <person name="Carter-House D."/>
            <person name="Stajich J."/>
            <person name="Litt A."/>
        </authorList>
    </citation>
    <scope>NUCLEOTIDE SEQUENCE [LARGE SCALE GENOMIC DNA]</scope>
    <source>
        <strain evidence="1">AR-01</strain>
    </source>
</reference>
<name>A0ABS8Y829_DATST</name>
<proteinExistence type="predicted"/>
<dbReference type="Proteomes" id="UP000823775">
    <property type="component" value="Unassembled WGS sequence"/>
</dbReference>
<sequence length="76" mass="8630">MVVRLMVAAGARKNKREGRRSGGFWLDGEEERVWRWFRISPEAAGKRERRGLVSVNGEELSKGEAKCEKRRAAAAE</sequence>
<gene>
    <name evidence="1" type="ORF">HAX54_026153</name>
</gene>
<evidence type="ECO:0000313" key="1">
    <source>
        <dbReference type="EMBL" id="MCE5166776.1"/>
    </source>
</evidence>
<feature type="non-terminal residue" evidence="1">
    <location>
        <position position="76"/>
    </location>
</feature>